<reference evidence="1" key="1">
    <citation type="submission" date="2021-05" db="EMBL/GenBank/DDBJ databases">
        <authorList>
            <person name="Alioto T."/>
            <person name="Alioto T."/>
            <person name="Gomez Garrido J."/>
        </authorList>
    </citation>
    <scope>NUCLEOTIDE SEQUENCE</scope>
</reference>
<dbReference type="EMBL" id="HBUE01161950">
    <property type="protein sequence ID" value="CAG6510664.1"/>
    <property type="molecule type" value="Transcribed_RNA"/>
</dbReference>
<dbReference type="AlphaFoldDB" id="A0A8D8J0R0"/>
<accession>A0A8D8J0R0</accession>
<dbReference type="EMBL" id="HBUE01267144">
    <property type="protein sequence ID" value="CAG6562068.1"/>
    <property type="molecule type" value="Transcribed_RNA"/>
</dbReference>
<sequence length="137" mass="15504">MTVRLWLAVMPERRGGAPHSPPQLRQEPNAVSGWRNFRPSIIFVQLLVADEGGLDAVDGNPSFLAIYQDIHELLVSFDNLEGSFVRVLERSFHCVDPYKHTFAASQVFRDENGSFSVMRVLDRADLLHGTTQLLRKL</sequence>
<evidence type="ECO:0000313" key="1">
    <source>
        <dbReference type="EMBL" id="CAG6562068.1"/>
    </source>
</evidence>
<proteinExistence type="predicted"/>
<protein>
    <submittedName>
        <fullName evidence="1">(northern house mosquito) hypothetical protein</fullName>
    </submittedName>
</protein>
<name>A0A8D8J0R0_CULPI</name>
<organism evidence="1">
    <name type="scientific">Culex pipiens</name>
    <name type="common">House mosquito</name>
    <dbReference type="NCBI Taxonomy" id="7175"/>
    <lineage>
        <taxon>Eukaryota</taxon>
        <taxon>Metazoa</taxon>
        <taxon>Ecdysozoa</taxon>
        <taxon>Arthropoda</taxon>
        <taxon>Hexapoda</taxon>
        <taxon>Insecta</taxon>
        <taxon>Pterygota</taxon>
        <taxon>Neoptera</taxon>
        <taxon>Endopterygota</taxon>
        <taxon>Diptera</taxon>
        <taxon>Nematocera</taxon>
        <taxon>Culicoidea</taxon>
        <taxon>Culicidae</taxon>
        <taxon>Culicinae</taxon>
        <taxon>Culicini</taxon>
        <taxon>Culex</taxon>
        <taxon>Culex</taxon>
    </lineage>
</organism>